<evidence type="ECO:0000313" key="3">
    <source>
        <dbReference type="Proteomes" id="UP001175271"/>
    </source>
</evidence>
<comment type="caution">
    <text evidence="2">The sequence shown here is derived from an EMBL/GenBank/DDBJ whole genome shotgun (WGS) entry which is preliminary data.</text>
</comment>
<dbReference type="EMBL" id="JAUCMV010000002">
    <property type="protein sequence ID" value="KAK0416861.1"/>
    <property type="molecule type" value="Genomic_DNA"/>
</dbReference>
<name>A0AA39I4K3_9BILA</name>
<reference evidence="2" key="1">
    <citation type="submission" date="2023-06" db="EMBL/GenBank/DDBJ databases">
        <title>Genomic analysis of the entomopathogenic nematode Steinernema hermaphroditum.</title>
        <authorList>
            <person name="Schwarz E.M."/>
            <person name="Heppert J.K."/>
            <person name="Baniya A."/>
            <person name="Schwartz H.T."/>
            <person name="Tan C.-H."/>
            <person name="Antoshechkin I."/>
            <person name="Sternberg P.W."/>
            <person name="Goodrich-Blair H."/>
            <person name="Dillman A.R."/>
        </authorList>
    </citation>
    <scope>NUCLEOTIDE SEQUENCE</scope>
    <source>
        <strain evidence="2">PS9179</strain>
        <tissue evidence="2">Whole animal</tissue>
    </source>
</reference>
<feature type="compositionally biased region" description="Polar residues" evidence="1">
    <location>
        <begin position="98"/>
        <end position="108"/>
    </location>
</feature>
<dbReference type="AlphaFoldDB" id="A0AA39I4K3"/>
<accession>A0AA39I4K3</accession>
<protein>
    <submittedName>
        <fullName evidence="2">Uncharacterized protein</fullName>
    </submittedName>
</protein>
<keyword evidence="3" id="KW-1185">Reference proteome</keyword>
<evidence type="ECO:0000256" key="1">
    <source>
        <dbReference type="SAM" id="MobiDB-lite"/>
    </source>
</evidence>
<dbReference type="Proteomes" id="UP001175271">
    <property type="component" value="Unassembled WGS sequence"/>
</dbReference>
<organism evidence="2 3">
    <name type="scientific">Steinernema hermaphroditum</name>
    <dbReference type="NCBI Taxonomy" id="289476"/>
    <lineage>
        <taxon>Eukaryota</taxon>
        <taxon>Metazoa</taxon>
        <taxon>Ecdysozoa</taxon>
        <taxon>Nematoda</taxon>
        <taxon>Chromadorea</taxon>
        <taxon>Rhabditida</taxon>
        <taxon>Tylenchina</taxon>
        <taxon>Panagrolaimomorpha</taxon>
        <taxon>Strongyloidoidea</taxon>
        <taxon>Steinernematidae</taxon>
        <taxon>Steinernema</taxon>
    </lineage>
</organism>
<sequence length="120" mass="12640">MRNPLDEEVGALDADGADGDMVLVALRPDRPLPRGAADLGVEEAHQCAGEACLEPSLEATEFSTSCKDSGSFLPSTSPPPPREKAEGRRAHLAPSLLCSPNGSLSTSPLVDFRAHSYPTR</sequence>
<evidence type="ECO:0000313" key="2">
    <source>
        <dbReference type="EMBL" id="KAK0416861.1"/>
    </source>
</evidence>
<proteinExistence type="predicted"/>
<feature type="compositionally biased region" description="Polar residues" evidence="1">
    <location>
        <begin position="64"/>
        <end position="75"/>
    </location>
</feature>
<gene>
    <name evidence="2" type="ORF">QR680_012721</name>
</gene>
<feature type="region of interest" description="Disordered" evidence="1">
    <location>
        <begin position="64"/>
        <end position="120"/>
    </location>
</feature>